<dbReference type="RefSeq" id="WP_344672016.1">
    <property type="nucleotide sequence ID" value="NZ_BAAAQN010000102.1"/>
</dbReference>
<dbReference type="Pfam" id="PF00583">
    <property type="entry name" value="Acetyltransf_1"/>
    <property type="match status" value="1"/>
</dbReference>
<evidence type="ECO:0000259" key="3">
    <source>
        <dbReference type="PROSITE" id="PS51186"/>
    </source>
</evidence>
<dbReference type="SUPFAM" id="SSF55729">
    <property type="entry name" value="Acyl-CoA N-acyltransferases (Nat)"/>
    <property type="match status" value="1"/>
</dbReference>
<dbReference type="PANTHER" id="PTHR43877:SF2">
    <property type="entry name" value="AMINOALKYLPHOSPHONATE N-ACETYLTRANSFERASE-RELATED"/>
    <property type="match status" value="1"/>
</dbReference>
<dbReference type="PROSITE" id="PS51186">
    <property type="entry name" value="GNAT"/>
    <property type="match status" value="1"/>
</dbReference>
<dbReference type="InterPro" id="IPR016181">
    <property type="entry name" value="Acyl_CoA_acyltransferase"/>
</dbReference>
<keyword evidence="1" id="KW-0808">Transferase</keyword>
<comment type="caution">
    <text evidence="4">The sequence shown here is derived from an EMBL/GenBank/DDBJ whole genome shotgun (WGS) entry which is preliminary data.</text>
</comment>
<organism evidence="4 5">
    <name type="scientific">Catenulispora yoronensis</name>
    <dbReference type="NCBI Taxonomy" id="450799"/>
    <lineage>
        <taxon>Bacteria</taxon>
        <taxon>Bacillati</taxon>
        <taxon>Actinomycetota</taxon>
        <taxon>Actinomycetes</taxon>
        <taxon>Catenulisporales</taxon>
        <taxon>Catenulisporaceae</taxon>
        <taxon>Catenulispora</taxon>
    </lineage>
</organism>
<protein>
    <submittedName>
        <fullName evidence="4">GNAT family N-acetyltransferase</fullName>
    </submittedName>
</protein>
<evidence type="ECO:0000256" key="2">
    <source>
        <dbReference type="ARBA" id="ARBA00023315"/>
    </source>
</evidence>
<dbReference type="EMBL" id="BAAAQN010000102">
    <property type="protein sequence ID" value="GAA2065330.1"/>
    <property type="molecule type" value="Genomic_DNA"/>
</dbReference>
<sequence>MPANSPSTSAALEVHHTSVSDPAAEPLRAGLLDEYVTRYGDGAIEEMKRFPDALFTPEEGGAFLLLVENGVTVAGGAYKRYNAETAEFKRIWTHADHRRRGLARRVLTELEDTARSRGYRRIFLTTGPKQPEATGLYQAGGYHQEYGPDNSPGDFPHYAFTKDLNLELDLDLVLSEHDDGRV</sequence>
<keyword evidence="2" id="KW-0012">Acyltransferase</keyword>
<feature type="domain" description="N-acetyltransferase" evidence="3">
    <location>
        <begin position="14"/>
        <end position="165"/>
    </location>
</feature>
<dbReference type="Gene3D" id="3.40.630.30">
    <property type="match status" value="1"/>
</dbReference>
<evidence type="ECO:0000256" key="1">
    <source>
        <dbReference type="ARBA" id="ARBA00022679"/>
    </source>
</evidence>
<dbReference type="PANTHER" id="PTHR43877">
    <property type="entry name" value="AMINOALKYLPHOSPHONATE N-ACETYLTRANSFERASE-RELATED-RELATED"/>
    <property type="match status" value="1"/>
</dbReference>
<dbReference type="Proteomes" id="UP001500751">
    <property type="component" value="Unassembled WGS sequence"/>
</dbReference>
<name>A0ABP5H875_9ACTN</name>
<keyword evidence="5" id="KW-1185">Reference proteome</keyword>
<dbReference type="InterPro" id="IPR050832">
    <property type="entry name" value="Bact_Acetyltransf"/>
</dbReference>
<dbReference type="InterPro" id="IPR000182">
    <property type="entry name" value="GNAT_dom"/>
</dbReference>
<proteinExistence type="predicted"/>
<reference evidence="5" key="1">
    <citation type="journal article" date="2019" name="Int. J. Syst. Evol. Microbiol.">
        <title>The Global Catalogue of Microorganisms (GCM) 10K type strain sequencing project: providing services to taxonomists for standard genome sequencing and annotation.</title>
        <authorList>
            <consortium name="The Broad Institute Genomics Platform"/>
            <consortium name="The Broad Institute Genome Sequencing Center for Infectious Disease"/>
            <person name="Wu L."/>
            <person name="Ma J."/>
        </authorList>
    </citation>
    <scope>NUCLEOTIDE SEQUENCE [LARGE SCALE GENOMIC DNA]</scope>
    <source>
        <strain evidence="5">JCM 16014</strain>
    </source>
</reference>
<dbReference type="CDD" id="cd04301">
    <property type="entry name" value="NAT_SF"/>
    <property type="match status" value="1"/>
</dbReference>
<gene>
    <name evidence="4" type="ORF">GCM10009839_91180</name>
</gene>
<evidence type="ECO:0000313" key="5">
    <source>
        <dbReference type="Proteomes" id="UP001500751"/>
    </source>
</evidence>
<accession>A0ABP5H875</accession>
<evidence type="ECO:0000313" key="4">
    <source>
        <dbReference type="EMBL" id="GAA2065330.1"/>
    </source>
</evidence>